<comment type="caution">
    <text evidence="1">The sequence shown here is derived from an EMBL/GenBank/DDBJ whole genome shotgun (WGS) entry which is preliminary data.</text>
</comment>
<keyword evidence="2" id="KW-1185">Reference proteome</keyword>
<name>A0A0J1ILZ9_9FIRM</name>
<sequence>MASGDIIRLGGTKWNPLRASGQGITPTSSSVSLQQILSVTGAGYVDYIQFNNGGTQYQVIVDGSIIYWASAYPTVLTTTNHIVNYETVYSSPNTYYYIDTVSWTGGQRIQTGETTSYGYSSSFASATFSSSYQSSGGPIAYLTQPIYFNSSLVINGQGYYKVGRCCPSKAYPALAYVEGGLY</sequence>
<proteinExistence type="predicted"/>
<accession>A0A0J1ILZ9</accession>
<evidence type="ECO:0000313" key="1">
    <source>
        <dbReference type="EMBL" id="KLU65736.1"/>
    </source>
</evidence>
<dbReference type="Proteomes" id="UP000036356">
    <property type="component" value="Unassembled WGS sequence"/>
</dbReference>
<evidence type="ECO:0000313" key="2">
    <source>
        <dbReference type="Proteomes" id="UP000036356"/>
    </source>
</evidence>
<dbReference type="PATRIC" id="fig|476652.3.peg.2459"/>
<organism evidence="1 2">
    <name type="scientific">Desulfosporosinus acididurans</name>
    <dbReference type="NCBI Taxonomy" id="476652"/>
    <lineage>
        <taxon>Bacteria</taxon>
        <taxon>Bacillati</taxon>
        <taxon>Bacillota</taxon>
        <taxon>Clostridia</taxon>
        <taxon>Eubacteriales</taxon>
        <taxon>Desulfitobacteriaceae</taxon>
        <taxon>Desulfosporosinus</taxon>
    </lineage>
</organism>
<gene>
    <name evidence="1" type="ORF">DEAC_c23660</name>
</gene>
<reference evidence="1 2" key="1">
    <citation type="submission" date="2015-06" db="EMBL/GenBank/DDBJ databases">
        <title>Draft genome of the moderately acidophilic sulfate reducer Candidatus Desulfosporosinus acididurans strain M1.</title>
        <authorList>
            <person name="Poehlein A."/>
            <person name="Petzsch P."/>
            <person name="Johnson B.D."/>
            <person name="Schloemann M."/>
            <person name="Daniel R."/>
            <person name="Muehling M."/>
        </authorList>
    </citation>
    <scope>NUCLEOTIDE SEQUENCE [LARGE SCALE GENOMIC DNA]</scope>
    <source>
        <strain evidence="1 2">M1</strain>
    </source>
</reference>
<dbReference type="AlphaFoldDB" id="A0A0J1ILZ9"/>
<dbReference type="EMBL" id="LDZY01000007">
    <property type="protein sequence ID" value="KLU65736.1"/>
    <property type="molecule type" value="Genomic_DNA"/>
</dbReference>
<dbReference type="STRING" id="476652.DEAC_c23660"/>
<protein>
    <submittedName>
        <fullName evidence="1">Uncharacterized protein</fullName>
    </submittedName>
</protein>
<dbReference type="RefSeq" id="WP_047810216.1">
    <property type="nucleotide sequence ID" value="NZ_LDZY01000007.1"/>
</dbReference>